<evidence type="ECO:0000256" key="12">
    <source>
        <dbReference type="ARBA" id="ARBA00038905"/>
    </source>
</evidence>
<dbReference type="Pfam" id="PF13302">
    <property type="entry name" value="Acetyltransf_3"/>
    <property type="match status" value="1"/>
</dbReference>
<evidence type="ECO:0000256" key="17">
    <source>
        <dbReference type="SAM" id="MobiDB-lite"/>
    </source>
</evidence>
<evidence type="ECO:0000313" key="21">
    <source>
        <dbReference type="Proteomes" id="UP000557688"/>
    </source>
</evidence>
<comment type="catalytic activity">
    <reaction evidence="11">
        <text>8-oxo-GTP + H2O = 8-oxo-GMP + diphosphate + H(+)</text>
        <dbReference type="Rhea" id="RHEA:67616"/>
        <dbReference type="ChEBI" id="CHEBI:15377"/>
        <dbReference type="ChEBI" id="CHEBI:15378"/>
        <dbReference type="ChEBI" id="CHEBI:33019"/>
        <dbReference type="ChEBI" id="CHEBI:143553"/>
        <dbReference type="ChEBI" id="CHEBI:145694"/>
    </reaction>
</comment>
<evidence type="ECO:0000256" key="2">
    <source>
        <dbReference type="ARBA" id="ARBA00005582"/>
    </source>
</evidence>
<feature type="region of interest" description="Disordered" evidence="17">
    <location>
        <begin position="216"/>
        <end position="243"/>
    </location>
</feature>
<sequence>MRPAGLMIGTAPPRLREQTRPGADTALRSPRFLMRLPDPADAADLHRLVNDWGVVRMLSRLPFPYPRSLTDDWIASVGAQAAGRTAWHFVIIDTAGRPTRPSIAGGATRVAGETLVGCIGLQFDAASRHATLGYWIGRPFWGSGIAAEAAARVTQWAFAHLEIDRIGAAVALDNPASAAVLRRIGFVERGTGTQMFLARGGEHPVTLFEARRDTLPVTPRTPHAQSAKPSAPRDETTGQPGPAGKPIVLVAAAALIDADNRVLLARRPEGKRMAGLWEFPGGKLEPGETPEAALARELREELGIEIAQSCLAPIGFASHGYDDFHLLMPLFICRRWTGRLTPREGQTLEWVEGARLATYAMPDADKPLVPLLRDLL</sequence>
<proteinExistence type="inferred from homology"/>
<keyword evidence="8" id="KW-0460">Magnesium</keyword>
<evidence type="ECO:0000256" key="14">
    <source>
        <dbReference type="ARBA" id="ARBA00041592"/>
    </source>
</evidence>
<dbReference type="Gene3D" id="3.90.79.10">
    <property type="entry name" value="Nucleoside Triphosphate Pyrophosphohydrolase"/>
    <property type="match status" value="1"/>
</dbReference>
<evidence type="ECO:0000256" key="4">
    <source>
        <dbReference type="ARBA" id="ARBA00022705"/>
    </source>
</evidence>
<dbReference type="GO" id="GO:0006260">
    <property type="term" value="P:DNA replication"/>
    <property type="evidence" value="ECO:0007669"/>
    <property type="project" value="UniProtKB-KW"/>
</dbReference>
<evidence type="ECO:0000256" key="9">
    <source>
        <dbReference type="ARBA" id="ARBA00023204"/>
    </source>
</evidence>
<dbReference type="InterPro" id="IPR000086">
    <property type="entry name" value="NUDIX_hydrolase_dom"/>
</dbReference>
<evidence type="ECO:0000259" key="18">
    <source>
        <dbReference type="PROSITE" id="PS51186"/>
    </source>
</evidence>
<keyword evidence="7 20" id="KW-0378">Hydrolase</keyword>
<dbReference type="GO" id="GO:0016747">
    <property type="term" value="F:acyltransferase activity, transferring groups other than amino-acyl groups"/>
    <property type="evidence" value="ECO:0007669"/>
    <property type="project" value="InterPro"/>
</dbReference>
<dbReference type="InterPro" id="IPR020084">
    <property type="entry name" value="NUDIX_hydrolase_CS"/>
</dbReference>
<reference evidence="20 21" key="1">
    <citation type="submission" date="2020-08" db="EMBL/GenBank/DDBJ databases">
        <title>Genomic Encyclopedia of Type Strains, Phase III (KMG-III): the genomes of soil and plant-associated and newly described type strains.</title>
        <authorList>
            <person name="Whitman W."/>
        </authorList>
    </citation>
    <scope>NUCLEOTIDE SEQUENCE [LARGE SCALE GENOMIC DNA]</scope>
    <source>
        <strain evidence="20 21">CECT 8088</strain>
    </source>
</reference>
<accession>A0A839UZC5</accession>
<comment type="similarity">
    <text evidence="2">Belongs to the Nudix hydrolase family.</text>
</comment>
<dbReference type="FunFam" id="3.90.79.10:FF:000014">
    <property type="entry name" value="8-oxo-dGTP diphosphatase MutT"/>
    <property type="match status" value="1"/>
</dbReference>
<evidence type="ECO:0000256" key="8">
    <source>
        <dbReference type="ARBA" id="ARBA00022842"/>
    </source>
</evidence>
<keyword evidence="5" id="KW-0479">Metal-binding</keyword>
<evidence type="ECO:0000256" key="15">
    <source>
        <dbReference type="ARBA" id="ARBA00041979"/>
    </source>
</evidence>
<dbReference type="Gene3D" id="3.40.630.30">
    <property type="match status" value="1"/>
</dbReference>
<dbReference type="AlphaFoldDB" id="A0A839UZC5"/>
<keyword evidence="21" id="KW-1185">Reference proteome</keyword>
<organism evidence="20 21">
    <name type="scientific">Endobacter medicaginis</name>
    <dbReference type="NCBI Taxonomy" id="1181271"/>
    <lineage>
        <taxon>Bacteria</taxon>
        <taxon>Pseudomonadati</taxon>
        <taxon>Pseudomonadota</taxon>
        <taxon>Alphaproteobacteria</taxon>
        <taxon>Acetobacterales</taxon>
        <taxon>Acetobacteraceae</taxon>
        <taxon>Endobacter</taxon>
    </lineage>
</organism>
<dbReference type="InterPro" id="IPR015797">
    <property type="entry name" value="NUDIX_hydrolase-like_dom_sf"/>
</dbReference>
<dbReference type="SUPFAM" id="SSF55729">
    <property type="entry name" value="Acyl-CoA N-acyltransferases (Nat)"/>
    <property type="match status" value="1"/>
</dbReference>
<keyword evidence="6" id="KW-0227">DNA damage</keyword>
<dbReference type="Pfam" id="PF14815">
    <property type="entry name" value="NUDIX_4"/>
    <property type="match status" value="1"/>
</dbReference>
<dbReference type="PROSITE" id="PS51462">
    <property type="entry name" value="NUDIX"/>
    <property type="match status" value="1"/>
</dbReference>
<evidence type="ECO:0000256" key="16">
    <source>
        <dbReference type="ARBA" id="ARBA00042798"/>
    </source>
</evidence>
<dbReference type="PROSITE" id="PS00893">
    <property type="entry name" value="NUDIX_BOX"/>
    <property type="match status" value="1"/>
</dbReference>
<comment type="cofactor">
    <cofactor evidence="1">
        <name>Mg(2+)</name>
        <dbReference type="ChEBI" id="CHEBI:18420"/>
    </cofactor>
</comment>
<dbReference type="EMBL" id="JACHXV010000004">
    <property type="protein sequence ID" value="MBB3173674.1"/>
    <property type="molecule type" value="Genomic_DNA"/>
</dbReference>
<name>A0A839UZC5_9PROT</name>
<dbReference type="PRINTS" id="PR00502">
    <property type="entry name" value="NUDIXFAMILY"/>
</dbReference>
<comment type="caution">
    <text evidence="20">The sequence shown here is derived from an EMBL/GenBank/DDBJ whole genome shotgun (WGS) entry which is preliminary data.</text>
</comment>
<keyword evidence="9" id="KW-0234">DNA repair</keyword>
<dbReference type="InterPro" id="IPR047127">
    <property type="entry name" value="MutT-like"/>
</dbReference>
<dbReference type="InterPro" id="IPR016181">
    <property type="entry name" value="Acyl_CoA_acyltransferase"/>
</dbReference>
<dbReference type="SUPFAM" id="SSF55811">
    <property type="entry name" value="Nudix"/>
    <property type="match status" value="1"/>
</dbReference>
<evidence type="ECO:0000256" key="13">
    <source>
        <dbReference type="ARBA" id="ARBA00040794"/>
    </source>
</evidence>
<feature type="region of interest" description="Disordered" evidence="17">
    <location>
        <begin position="1"/>
        <end position="23"/>
    </location>
</feature>
<keyword evidence="4" id="KW-0235">DNA replication</keyword>
<dbReference type="GO" id="GO:0035539">
    <property type="term" value="F:8-oxo-7,8-dihydrodeoxyguanosine triphosphate pyrophosphatase activity"/>
    <property type="evidence" value="ECO:0007669"/>
    <property type="project" value="UniProtKB-EC"/>
</dbReference>
<dbReference type="PROSITE" id="PS51186">
    <property type="entry name" value="GNAT"/>
    <property type="match status" value="1"/>
</dbReference>
<dbReference type="InterPro" id="IPR020476">
    <property type="entry name" value="Nudix_hydrolase"/>
</dbReference>
<evidence type="ECO:0000256" key="1">
    <source>
        <dbReference type="ARBA" id="ARBA00001946"/>
    </source>
</evidence>
<protein>
    <recommendedName>
        <fullName evidence="13">8-oxo-dGTP diphosphatase</fullName>
        <ecNumber evidence="12">3.6.1.55</ecNumber>
    </recommendedName>
    <alternativeName>
        <fullName evidence="16">7,8-dihydro-8-oxoguanine-triphosphatase</fullName>
    </alternativeName>
    <alternativeName>
        <fullName evidence="15">Mutator protein MutT</fullName>
    </alternativeName>
    <alternativeName>
        <fullName evidence="14">dGTP pyrophosphohydrolase</fullName>
    </alternativeName>
</protein>
<evidence type="ECO:0000256" key="11">
    <source>
        <dbReference type="ARBA" id="ARBA00036904"/>
    </source>
</evidence>
<dbReference type="GO" id="GO:0046872">
    <property type="term" value="F:metal ion binding"/>
    <property type="evidence" value="ECO:0007669"/>
    <property type="project" value="UniProtKB-KW"/>
</dbReference>
<evidence type="ECO:0000256" key="7">
    <source>
        <dbReference type="ARBA" id="ARBA00022801"/>
    </source>
</evidence>
<dbReference type="Proteomes" id="UP000557688">
    <property type="component" value="Unassembled WGS sequence"/>
</dbReference>
<dbReference type="CDD" id="cd03425">
    <property type="entry name" value="NUDIX_MutT_NudA_like"/>
    <property type="match status" value="1"/>
</dbReference>
<dbReference type="GO" id="GO:0044716">
    <property type="term" value="F:8-oxo-GDP phosphatase activity"/>
    <property type="evidence" value="ECO:0007669"/>
    <property type="project" value="TreeGrafter"/>
</dbReference>
<dbReference type="GO" id="GO:0044715">
    <property type="term" value="F:8-oxo-dGDP phosphatase activity"/>
    <property type="evidence" value="ECO:0007669"/>
    <property type="project" value="TreeGrafter"/>
</dbReference>
<evidence type="ECO:0000256" key="5">
    <source>
        <dbReference type="ARBA" id="ARBA00022723"/>
    </source>
</evidence>
<gene>
    <name evidence="20" type="ORF">FHR90_001497</name>
</gene>
<evidence type="ECO:0000256" key="3">
    <source>
        <dbReference type="ARBA" id="ARBA00022457"/>
    </source>
</evidence>
<keyword evidence="3" id="KW-0515">Mutator protein</keyword>
<dbReference type="EC" id="3.6.1.55" evidence="12"/>
<feature type="domain" description="Nudix hydrolase" evidence="19">
    <location>
        <begin position="246"/>
        <end position="374"/>
    </location>
</feature>
<evidence type="ECO:0000256" key="10">
    <source>
        <dbReference type="ARBA" id="ARBA00035861"/>
    </source>
</evidence>
<dbReference type="PANTHER" id="PTHR47707">
    <property type="entry name" value="8-OXO-DGTP DIPHOSPHATASE"/>
    <property type="match status" value="1"/>
</dbReference>
<dbReference type="GO" id="GO:0006281">
    <property type="term" value="P:DNA repair"/>
    <property type="evidence" value="ECO:0007669"/>
    <property type="project" value="UniProtKB-KW"/>
</dbReference>
<dbReference type="InterPro" id="IPR029119">
    <property type="entry name" value="MutY_C"/>
</dbReference>
<comment type="catalytic activity">
    <reaction evidence="10">
        <text>8-oxo-dGTP + H2O = 8-oxo-dGMP + diphosphate + H(+)</text>
        <dbReference type="Rhea" id="RHEA:31575"/>
        <dbReference type="ChEBI" id="CHEBI:15377"/>
        <dbReference type="ChEBI" id="CHEBI:15378"/>
        <dbReference type="ChEBI" id="CHEBI:33019"/>
        <dbReference type="ChEBI" id="CHEBI:63224"/>
        <dbReference type="ChEBI" id="CHEBI:77896"/>
        <dbReference type="EC" id="3.6.1.55"/>
    </reaction>
</comment>
<dbReference type="InterPro" id="IPR000182">
    <property type="entry name" value="GNAT_dom"/>
</dbReference>
<dbReference type="GO" id="GO:0008413">
    <property type="term" value="F:8-oxo-7,8-dihydroguanosine triphosphate pyrophosphatase activity"/>
    <property type="evidence" value="ECO:0007669"/>
    <property type="project" value="TreeGrafter"/>
</dbReference>
<evidence type="ECO:0000313" key="20">
    <source>
        <dbReference type="EMBL" id="MBB3173674.1"/>
    </source>
</evidence>
<evidence type="ECO:0000259" key="19">
    <source>
        <dbReference type="PROSITE" id="PS51462"/>
    </source>
</evidence>
<feature type="domain" description="N-acetyltransferase" evidence="18">
    <location>
        <begin position="32"/>
        <end position="214"/>
    </location>
</feature>
<evidence type="ECO:0000256" key="6">
    <source>
        <dbReference type="ARBA" id="ARBA00022763"/>
    </source>
</evidence>
<dbReference type="PANTHER" id="PTHR47707:SF1">
    <property type="entry name" value="NUDIX HYDROLASE FAMILY PROTEIN"/>
    <property type="match status" value="1"/>
</dbReference>